<dbReference type="PROSITE" id="PS50002">
    <property type="entry name" value="SH3"/>
    <property type="match status" value="1"/>
</dbReference>
<evidence type="ECO:0000256" key="13">
    <source>
        <dbReference type="SAM" id="Coils"/>
    </source>
</evidence>
<evidence type="ECO:0000256" key="4">
    <source>
        <dbReference type="ARBA" id="ARBA00022490"/>
    </source>
</evidence>
<dbReference type="SMART" id="SM00295">
    <property type="entry name" value="B41"/>
    <property type="match status" value="2"/>
</dbReference>
<feature type="compositionally biased region" description="Basic and acidic residues" evidence="14">
    <location>
        <begin position="1021"/>
        <end position="1058"/>
    </location>
</feature>
<dbReference type="Pfam" id="PF24123">
    <property type="entry name" value="Myosin_VII_N"/>
    <property type="match status" value="1"/>
</dbReference>
<keyword evidence="7 12" id="KW-0067">ATP-binding</keyword>
<dbReference type="InterPro" id="IPR000857">
    <property type="entry name" value="MyTH4_dom"/>
</dbReference>
<dbReference type="InterPro" id="IPR000048">
    <property type="entry name" value="IQ_motif_EF-hand-BS"/>
</dbReference>
<keyword evidence="8 12" id="KW-0518">Myosin</keyword>
<dbReference type="Pfam" id="PF02174">
    <property type="entry name" value="IRS"/>
    <property type="match status" value="1"/>
</dbReference>
<evidence type="ECO:0000313" key="19">
    <source>
        <dbReference type="RefSeq" id="XP_042574094.1"/>
    </source>
</evidence>
<dbReference type="InterPro" id="IPR002404">
    <property type="entry name" value="IRS_PTB"/>
</dbReference>
<dbReference type="Pfam" id="PF00612">
    <property type="entry name" value="IQ"/>
    <property type="match status" value="3"/>
</dbReference>
<comment type="subcellular location">
    <subcellularLocation>
        <location evidence="1">Cytoplasm</location>
    </subcellularLocation>
</comment>
<feature type="domain" description="FERM" evidence="16">
    <location>
        <begin position="1931"/>
        <end position="2234"/>
    </location>
</feature>
<dbReference type="InterPro" id="IPR001609">
    <property type="entry name" value="Myosin_head_motor_dom-like"/>
</dbReference>
<keyword evidence="3 11" id="KW-0728">SH3 domain</keyword>
<dbReference type="SMART" id="SM00242">
    <property type="entry name" value="MYSc"/>
    <property type="match status" value="1"/>
</dbReference>
<dbReference type="SMART" id="SM00015">
    <property type="entry name" value="IQ"/>
    <property type="match status" value="4"/>
</dbReference>
<dbReference type="InterPro" id="IPR057130">
    <property type="entry name" value="Myosin_VII_N"/>
</dbReference>
<evidence type="ECO:0000259" key="16">
    <source>
        <dbReference type="PROSITE" id="PS50057"/>
    </source>
</evidence>
<sequence>MVMLKKGDHFWIDSSIGVPIGGYVKVSASGQFCLIDDEGKERCIPEGEKASLKPMHPTSVEGVDDMIRLGDLSEAGLLRNLLVRHKQGSIYTYVGSVLVAMNPYQMLPIYTAEQVDLYHRRKLGELPPHIFAIADSCYYNMRRKNRNQCCIISGESGAGKTESTKLILQFLAAVSGQHSWVEQQIIQANPVLEAFGNAKTIRNDNSSRFGKYVEIFFNKEGAIEGAHMEQYLLEKSRVCHQAPQERNYHIFYCMLSGMPSDHKKTLSLGDASQFKYLSEGNCLTCDGRDDTEEFGRIRSALKILTFSDRDCWEIFKLLAAILHMGNIDFQSTIMNNMDSSDVMSSSHFSVTAKLLEVDDAVLEKSLTHRSFMTNREIVTKPLSSEKAIHTRDAFAKAIYGRLFVWMFTKINSAIHKPQTDKPTYTRKSIGLLDIFGFENFRQNSFEQLCINYANEHLQQFFVRHIFKLEQDEYSKEGISWKHIAFNDNQKILDLLAVKPLNILALIDEESTFPKGTDATMLNKMNKEHNGNKLYMSSKSNHGMQFGVKHFAGTVYYDCEGFLEKNRDSLSMDIMELFKKSSNKMLKLIFEKDTNTNSVKNNNNINLMMPKNSLQQVIGDSRRQISTLSGQFRHSLDSLMKALSLCQPFFIRCFKPNDKKMPMVPIHITIITYFILCSHQNYNQIVLSLFPAFQVFNRELCMQQLRYSGMLETIKIRKLGYPIRHTFRDFLQRYRVLLKTVHCDPNTEPAANCCAAICRAMIRDEEDWKIGKAKVFLRDHHDSFLELEREQELYRKALIIQRVMLAHKDRANFVKKRRAALVLQKNWRGHRDRRDFCKLKQGFARLQAKVRSRQLHTEYMRRRAAAITLQTQTRGYLARKDLKHKKDAVILLQAQTRGLLARKTLKKMKTDAFLTAQEKEAQERTALELQQRLEELLRKNEEAAKSQVKDDEEMVENIFGFLPSAIVGQEGPAPEGFEDLEAEPVKLEEVELVESPVRERKVMLLPDSSEDNQDEEDEDEKEKEKQMQNEKKKEKEMEMEKEKEMEREKEEKEKDKESDEFSFSKFASLYFQGSSSPSHIQQRLRQPLLYHEDEGDALACLTVWWIILRFMGDLPEPKQERASAIADPIQMNLGQRQARRLSNLVGLDQKFLRKKMKQQKGTGKRKHSAIPEEEPEEEPQPKMQTVQEEEDVLFGERATYDRPMTPLEKLHIIVGYAIVRQDIRDEIYCQILKQLTANKNPKSTNRGWILLSICLGIFPPTDRLTKYLQSFIHYGPSEYSSYCSERLRRTLANGERSEPPCWVELQVGNPSKKIKNTPFILKMTSPSFLQSVENKKPITVAVSLMDGRSITLTLDSARTSAEMCNSIIQKINLQDSYGFSLYVAMYEKIWSLGSGGQHVLDTVSICEQDEKRQGREEQHAPWRLYFRKEIFTPWHDCSSDQVSTELIYRQIIHGLKSGDYQSDKEDDYVQLAAKHYYVQHGSESSMETTEKIVRECVSMTLIENKSMVKLMQMIHSAHTQGPYINSSKPAYEVKAETVEYAREKWPIYFSKFYEAQIVSGPSVPQDQFVVVVNWKGVFFQDVTEAAFLQLSYPEVSSIEMSEEKSSGIVCLMTPKGMYELKAVKGRELVELVNMFISGLKKRSVYAVAIQDLIRQEDPTLLNYRRGDVLFMIKDGEYSSEEGWIKARNERTNQTGAVSLDAIRILPMLTRPTEETLNLLNLTPARRKSVMPVLPQKEELSTEKVAVVTLKEFSFDYFRDSKEGGRGKGGAKEKLWANSKEPLKQPLLRSLQGNSELCHLACDCFTAILKYMGDYPVKHVRTPIDLTNQIFGPATAHVELRDEIYCQIMKQMSNNSHGLSMERGWQLLWLCCGLFPPSQLLLRFAQRFLESRPREPLASNCLQRMQAMLSIEGRKLPPHQVEVDAIQNNSTQIFHKVHFPNDTSELFEVTSTTRIKDLCRNIAKDLQLSSSDGYSLFVKTSTKVVGMDSKEYFFDNLRQLTDVIKKGKKVKEAAPTIAPYLVLFMRKLWFNVIPGKDLTADLNFHFPQELPKYLRGYHSVSKEDMISLAGLLLRIQVDTDKSQFVMIPRMLKDLVPADQQKLMTADDWKKHIINAYNKQAGITVDEAKLQFLKMISQWPTFGCVFFEVKQTSEKSYPSVITLSVSKQGVSIINPKTKEVLAMHLFSKITSWSSGNTYFHLTIGSLVQGNTLLCETSMGYRISDLLSSYKDMYLNEIPKVRKSRRINI</sequence>
<dbReference type="PROSITE" id="PS50096">
    <property type="entry name" value="IQ"/>
    <property type="match status" value="3"/>
</dbReference>
<dbReference type="GO" id="GO:0016459">
    <property type="term" value="C:myosin complex"/>
    <property type="evidence" value="ECO:0007669"/>
    <property type="project" value="UniProtKB-KW"/>
</dbReference>
<keyword evidence="13" id="KW-0175">Coiled coil</keyword>
<feature type="region of interest" description="Disordered" evidence="14">
    <location>
        <begin position="1154"/>
        <end position="1185"/>
    </location>
</feature>
<gene>
    <name evidence="19" type="primary">LOC109064843</name>
</gene>
<evidence type="ECO:0000256" key="2">
    <source>
        <dbReference type="ARBA" id="ARBA00008314"/>
    </source>
</evidence>
<comment type="similarity">
    <text evidence="2 12">Belongs to the TRAFAC class myosin-kinesin ATPase superfamily. Myosin family.</text>
</comment>
<evidence type="ECO:0000256" key="5">
    <source>
        <dbReference type="ARBA" id="ARBA00022737"/>
    </source>
</evidence>
<reference evidence="19" key="1">
    <citation type="submission" date="2025-08" db="UniProtKB">
        <authorList>
            <consortium name="RefSeq"/>
        </authorList>
    </citation>
    <scope>IDENTIFICATION</scope>
    <source>
        <tissue evidence="19">Muscle</tissue>
    </source>
</reference>
<feature type="domain" description="MyTH4" evidence="17">
    <location>
        <begin position="1078"/>
        <end position="1308"/>
    </location>
</feature>
<dbReference type="Proteomes" id="UP001155660">
    <property type="component" value="Chromosome B2"/>
</dbReference>
<dbReference type="InterPro" id="IPR019749">
    <property type="entry name" value="Band_41_domain"/>
</dbReference>
<dbReference type="OrthoDB" id="6108017at2759"/>
<keyword evidence="10 12" id="KW-0009">Actin-binding</keyword>
<evidence type="ECO:0000256" key="3">
    <source>
        <dbReference type="ARBA" id="ARBA00022443"/>
    </source>
</evidence>
<dbReference type="SMR" id="A0A9Q9VZK3"/>
<dbReference type="CDD" id="cd23767">
    <property type="entry name" value="IQCD"/>
    <property type="match status" value="1"/>
</dbReference>
<evidence type="ECO:0000256" key="12">
    <source>
        <dbReference type="PROSITE-ProRule" id="PRU00782"/>
    </source>
</evidence>
<feature type="domain" description="FERM" evidence="16">
    <location>
        <begin position="1337"/>
        <end position="1642"/>
    </location>
</feature>
<evidence type="ECO:0000259" key="15">
    <source>
        <dbReference type="PROSITE" id="PS50002"/>
    </source>
</evidence>
<evidence type="ECO:0000256" key="6">
    <source>
        <dbReference type="ARBA" id="ARBA00022741"/>
    </source>
</evidence>
<dbReference type="GO" id="GO:0005524">
    <property type="term" value="F:ATP binding"/>
    <property type="evidence" value="ECO:0007669"/>
    <property type="project" value="UniProtKB-UniRule"/>
</dbReference>
<name>A0A9Q9VZK3_CYPCA</name>
<keyword evidence="6 12" id="KW-0547">Nucleotide-binding</keyword>
<dbReference type="GeneID" id="109064843"/>
<feature type="domain" description="SH3" evidence="15">
    <location>
        <begin position="1640"/>
        <end position="1706"/>
    </location>
</feature>
<keyword evidence="9 12" id="KW-0505">Motor protein</keyword>
<evidence type="ECO:0000256" key="7">
    <source>
        <dbReference type="ARBA" id="ARBA00022840"/>
    </source>
</evidence>
<accession>A0A9Q9VZK3</accession>
<dbReference type="InterPro" id="IPR041793">
    <property type="entry name" value="MyoVII_FERM_C1"/>
</dbReference>
<dbReference type="CDD" id="cd17092">
    <property type="entry name" value="FERM1_F1_Myosin-VII"/>
    <property type="match status" value="1"/>
</dbReference>
<dbReference type="RefSeq" id="XP_042574094.1">
    <property type="nucleotide sequence ID" value="XM_042718160.1"/>
</dbReference>
<feature type="compositionally biased region" description="Acidic residues" evidence="14">
    <location>
        <begin position="1007"/>
        <end position="1020"/>
    </location>
</feature>
<dbReference type="Pfam" id="PF21998">
    <property type="entry name" value="FERM_C1_MyoVII"/>
    <property type="match status" value="1"/>
</dbReference>
<feature type="compositionally biased region" description="Basic residues" evidence="14">
    <location>
        <begin position="1154"/>
        <end position="1167"/>
    </location>
</feature>
<keyword evidence="5" id="KW-0677">Repeat</keyword>
<comment type="caution">
    <text evidence="12">Lacks conserved residue(s) required for the propagation of feature annotation.</text>
</comment>
<dbReference type="PROSITE" id="PS51016">
    <property type="entry name" value="MYTH4"/>
    <property type="match status" value="2"/>
</dbReference>
<dbReference type="PANTHER" id="PTHR22692:SF24">
    <property type="entry name" value="MYOSIN VIIB"/>
    <property type="match status" value="1"/>
</dbReference>
<dbReference type="CDD" id="cd14473">
    <property type="entry name" value="FERM_B-lobe"/>
    <property type="match status" value="1"/>
</dbReference>
<dbReference type="CDD" id="cd13199">
    <property type="entry name" value="FERM_C2_MyoVII"/>
    <property type="match status" value="1"/>
</dbReference>
<evidence type="ECO:0000259" key="18">
    <source>
        <dbReference type="PROSITE" id="PS51456"/>
    </source>
</evidence>
<dbReference type="CDD" id="cd17093">
    <property type="entry name" value="FERM2_F1_Myosin-VII"/>
    <property type="match status" value="1"/>
</dbReference>
<feature type="region of interest" description="Disordered" evidence="14">
    <location>
        <begin position="997"/>
        <end position="1058"/>
    </location>
</feature>
<dbReference type="InterPro" id="IPR036106">
    <property type="entry name" value="MYSc_Myo7"/>
</dbReference>
<feature type="domain" description="MyTH4" evidence="17">
    <location>
        <begin position="1776"/>
        <end position="1925"/>
    </location>
</feature>
<dbReference type="CDD" id="cd01381">
    <property type="entry name" value="MYSc_Myo7"/>
    <property type="match status" value="1"/>
</dbReference>
<evidence type="ECO:0000256" key="10">
    <source>
        <dbReference type="ARBA" id="ARBA00023203"/>
    </source>
</evidence>
<feature type="binding site" evidence="12">
    <location>
        <begin position="154"/>
        <end position="161"/>
    </location>
    <ligand>
        <name>ATP</name>
        <dbReference type="ChEBI" id="CHEBI:30616"/>
    </ligand>
</feature>
<dbReference type="Pfam" id="PF00063">
    <property type="entry name" value="Myosin_head"/>
    <property type="match status" value="2"/>
</dbReference>
<dbReference type="PROSITE" id="PS50057">
    <property type="entry name" value="FERM_3"/>
    <property type="match status" value="2"/>
</dbReference>
<dbReference type="SMART" id="SM00139">
    <property type="entry name" value="MyTH4"/>
    <property type="match status" value="2"/>
</dbReference>
<dbReference type="InterPro" id="IPR041794">
    <property type="entry name" value="MyoVII_FERM_C2"/>
</dbReference>
<organism evidence="19">
    <name type="scientific">Cyprinus carpio</name>
    <name type="common">Common carp</name>
    <dbReference type="NCBI Taxonomy" id="7962"/>
    <lineage>
        <taxon>Eukaryota</taxon>
        <taxon>Metazoa</taxon>
        <taxon>Chordata</taxon>
        <taxon>Craniata</taxon>
        <taxon>Vertebrata</taxon>
        <taxon>Euteleostomi</taxon>
        <taxon>Actinopterygii</taxon>
        <taxon>Neopterygii</taxon>
        <taxon>Teleostei</taxon>
        <taxon>Ostariophysi</taxon>
        <taxon>Cypriniformes</taxon>
        <taxon>Cyprinidae</taxon>
        <taxon>Cyprininae</taxon>
        <taxon>Cyprinus</taxon>
    </lineage>
</organism>
<dbReference type="PANTHER" id="PTHR22692">
    <property type="entry name" value="MYOSIN VII, XV"/>
    <property type="match status" value="1"/>
</dbReference>
<evidence type="ECO:0000256" key="1">
    <source>
        <dbReference type="ARBA" id="ARBA00004496"/>
    </source>
</evidence>
<feature type="domain" description="Myosin motor" evidence="18">
    <location>
        <begin position="61"/>
        <end position="791"/>
    </location>
</feature>
<evidence type="ECO:0000256" key="14">
    <source>
        <dbReference type="SAM" id="MobiDB-lite"/>
    </source>
</evidence>
<dbReference type="InterPro" id="IPR051567">
    <property type="entry name" value="Unconventional_Myosin_ATPase"/>
</dbReference>
<dbReference type="GO" id="GO:0003779">
    <property type="term" value="F:actin binding"/>
    <property type="evidence" value="ECO:0007669"/>
    <property type="project" value="UniProtKB-KW"/>
</dbReference>
<feature type="coiled-coil region" evidence="13">
    <location>
        <begin position="918"/>
        <end position="945"/>
    </location>
</feature>
<dbReference type="InterPro" id="IPR001452">
    <property type="entry name" value="SH3_domain"/>
</dbReference>
<dbReference type="Pfam" id="PF21989">
    <property type="entry name" value="RA_2"/>
    <property type="match status" value="2"/>
</dbReference>
<evidence type="ECO:0000256" key="11">
    <source>
        <dbReference type="PROSITE-ProRule" id="PRU00192"/>
    </source>
</evidence>
<dbReference type="KEGG" id="ccar:109064843"/>
<evidence type="ECO:0000256" key="9">
    <source>
        <dbReference type="ARBA" id="ARBA00023175"/>
    </source>
</evidence>
<dbReference type="GO" id="GO:0005737">
    <property type="term" value="C:cytoplasm"/>
    <property type="evidence" value="ECO:0007669"/>
    <property type="project" value="UniProtKB-SubCell"/>
</dbReference>
<protein>
    <submittedName>
        <fullName evidence="19">Unconventional myosin-VIIb-like isoform X1</fullName>
    </submittedName>
</protein>
<dbReference type="Pfam" id="PF00784">
    <property type="entry name" value="MyTH4"/>
    <property type="match status" value="2"/>
</dbReference>
<dbReference type="PROSITE" id="PS51456">
    <property type="entry name" value="MYOSIN_MOTOR"/>
    <property type="match status" value="1"/>
</dbReference>
<dbReference type="InterPro" id="IPR019748">
    <property type="entry name" value="FERM_central"/>
</dbReference>
<evidence type="ECO:0000256" key="8">
    <source>
        <dbReference type="ARBA" id="ARBA00023123"/>
    </source>
</evidence>
<evidence type="ECO:0000259" key="17">
    <source>
        <dbReference type="PROSITE" id="PS51016"/>
    </source>
</evidence>
<keyword evidence="4" id="KW-0963">Cytoplasm</keyword>
<dbReference type="InterPro" id="IPR000299">
    <property type="entry name" value="FERM_domain"/>
</dbReference>
<proteinExistence type="inferred from homology"/>
<dbReference type="FunFam" id="1.10.10.820:FF:000001">
    <property type="entry name" value="Myosin heavy chain"/>
    <property type="match status" value="1"/>
</dbReference>
<dbReference type="GO" id="GO:0003774">
    <property type="term" value="F:cytoskeletal motor activity"/>
    <property type="evidence" value="ECO:0007669"/>
    <property type="project" value="UniProtKB-UniRule"/>
</dbReference>